<evidence type="ECO:0000313" key="2">
    <source>
        <dbReference type="Proteomes" id="UP000237144"/>
    </source>
</evidence>
<name>A0A2S5B895_9BASI</name>
<gene>
    <name evidence="1" type="ORF">BMF94_3982</name>
</gene>
<keyword evidence="2" id="KW-1185">Reference proteome</keyword>
<comment type="caution">
    <text evidence="1">The sequence shown here is derived from an EMBL/GenBank/DDBJ whole genome shotgun (WGS) entry which is preliminary data.</text>
</comment>
<protein>
    <submittedName>
        <fullName evidence="1">Uncharacterized protein</fullName>
    </submittedName>
</protein>
<dbReference type="AlphaFoldDB" id="A0A2S5B895"/>
<dbReference type="EMBL" id="PJQD01000043">
    <property type="protein sequence ID" value="POY72996.1"/>
    <property type="molecule type" value="Genomic_DNA"/>
</dbReference>
<accession>A0A2S5B895</accession>
<dbReference type="Proteomes" id="UP000237144">
    <property type="component" value="Unassembled WGS sequence"/>
</dbReference>
<sequence>MNPNERLEHLFRYNVDILDVLTRLANWCSSKGAMIPWRHFERFLVDELADPKDSSHSLATKTSTSPLIALKSELEGISRELNTSRERLKEPRAQSGLTWRGDPELINDVAEILHAHVAKMKEICMVYRGFEKACGEGQASHAHSYELSDFIPPPPAADYGALGASEIADPHASLTRTLDELGSWCTREGVADSWNGFQEYLFKSLQHNDPSSFTIPQWFAVSGLKTRWSTCCKTCWNEDEKSQLAAVLEGVSGHRVRQELHRPRRLKSVYEPQQR</sequence>
<reference evidence="1 2" key="1">
    <citation type="journal article" date="2018" name="Front. Microbiol.">
        <title>Prospects for Fungal Bioremediation of Acidic Radioactive Waste Sites: Characterization and Genome Sequence of Rhodotorula taiwanensis MD1149.</title>
        <authorList>
            <person name="Tkavc R."/>
            <person name="Matrosova V.Y."/>
            <person name="Grichenko O.E."/>
            <person name="Gostincar C."/>
            <person name="Volpe R.P."/>
            <person name="Klimenkova P."/>
            <person name="Gaidamakova E.K."/>
            <person name="Zhou C.E."/>
            <person name="Stewart B.J."/>
            <person name="Lyman M.G."/>
            <person name="Malfatti S.A."/>
            <person name="Rubinfeld B."/>
            <person name="Courtot M."/>
            <person name="Singh J."/>
            <person name="Dalgard C.L."/>
            <person name="Hamilton T."/>
            <person name="Frey K.G."/>
            <person name="Gunde-Cimerman N."/>
            <person name="Dugan L."/>
            <person name="Daly M.J."/>
        </authorList>
    </citation>
    <scope>NUCLEOTIDE SEQUENCE [LARGE SCALE GENOMIC DNA]</scope>
    <source>
        <strain evidence="1 2">MD1149</strain>
    </source>
</reference>
<proteinExistence type="predicted"/>
<organism evidence="1 2">
    <name type="scientific">Rhodotorula taiwanensis</name>
    <dbReference type="NCBI Taxonomy" id="741276"/>
    <lineage>
        <taxon>Eukaryota</taxon>
        <taxon>Fungi</taxon>
        <taxon>Dikarya</taxon>
        <taxon>Basidiomycota</taxon>
        <taxon>Pucciniomycotina</taxon>
        <taxon>Microbotryomycetes</taxon>
        <taxon>Sporidiobolales</taxon>
        <taxon>Sporidiobolaceae</taxon>
        <taxon>Rhodotorula</taxon>
    </lineage>
</organism>
<evidence type="ECO:0000313" key="1">
    <source>
        <dbReference type="EMBL" id="POY72996.1"/>
    </source>
</evidence>